<gene>
    <name evidence="2" type="ORF">SAMN04487970_10831</name>
</gene>
<reference evidence="3" key="1">
    <citation type="submission" date="2016-10" db="EMBL/GenBank/DDBJ databases">
        <authorList>
            <person name="Varghese N."/>
            <person name="Submissions S."/>
        </authorList>
    </citation>
    <scope>NUCLEOTIDE SEQUENCE [LARGE SCALE GENOMIC DNA]</scope>
    <source>
        <strain evidence="3">CGMCC 1.8946</strain>
    </source>
</reference>
<dbReference type="OrthoDB" id="5022643at2"/>
<dbReference type="AlphaFoldDB" id="A0A1G4TZM9"/>
<keyword evidence="1" id="KW-0812">Transmembrane</keyword>
<evidence type="ECO:0008006" key="4">
    <source>
        <dbReference type="Google" id="ProtNLM"/>
    </source>
</evidence>
<evidence type="ECO:0000313" key="2">
    <source>
        <dbReference type="EMBL" id="SCW86788.1"/>
    </source>
</evidence>
<feature type="transmembrane region" description="Helical" evidence="1">
    <location>
        <begin position="248"/>
        <end position="272"/>
    </location>
</feature>
<dbReference type="Proteomes" id="UP000198601">
    <property type="component" value="Unassembled WGS sequence"/>
</dbReference>
<organism evidence="2 3">
    <name type="scientific">Paenibacillus tianmuensis</name>
    <dbReference type="NCBI Taxonomy" id="624147"/>
    <lineage>
        <taxon>Bacteria</taxon>
        <taxon>Bacillati</taxon>
        <taxon>Bacillota</taxon>
        <taxon>Bacilli</taxon>
        <taxon>Bacillales</taxon>
        <taxon>Paenibacillaceae</taxon>
        <taxon>Paenibacillus</taxon>
    </lineage>
</organism>
<protein>
    <recommendedName>
        <fullName evidence="4">FtsX-like permease family protein</fullName>
    </recommendedName>
</protein>
<evidence type="ECO:0000313" key="3">
    <source>
        <dbReference type="Proteomes" id="UP000198601"/>
    </source>
</evidence>
<feature type="transmembrane region" description="Helical" evidence="1">
    <location>
        <begin position="172"/>
        <end position="191"/>
    </location>
</feature>
<keyword evidence="3" id="KW-1185">Reference proteome</keyword>
<evidence type="ECO:0000256" key="1">
    <source>
        <dbReference type="SAM" id="Phobius"/>
    </source>
</evidence>
<keyword evidence="1" id="KW-0472">Membrane</keyword>
<dbReference type="RefSeq" id="WP_090677346.1">
    <property type="nucleotide sequence ID" value="NZ_FMTT01000083.1"/>
</dbReference>
<dbReference type="STRING" id="624147.SAMN04487970_10831"/>
<dbReference type="EMBL" id="FMTT01000083">
    <property type="protein sequence ID" value="SCW86788.1"/>
    <property type="molecule type" value="Genomic_DNA"/>
</dbReference>
<feature type="transmembrane region" description="Helical" evidence="1">
    <location>
        <begin position="218"/>
        <end position="236"/>
    </location>
</feature>
<proteinExistence type="predicted"/>
<keyword evidence="1" id="KW-1133">Transmembrane helix</keyword>
<accession>A0A1G4TZM9</accession>
<name>A0A1G4TZM9_9BACL</name>
<sequence>MNKQALDFFGLVTEEGKIWDDSDFKDSNEIMPVLLGSSYRNVYHIGDETTINHYQKTLTIRVIGFLKKNSKIYFNSNAEFYLDNYMVLPYRDYEEPAAQGDELFQKASYLAMINGYAATENIPSKVQKLMQRIEAIAQKSSIEYSFIGMNPHYNKYRGLMTVLQEDKMLVEFIFISTSILNLIIISIILLLQQKRRMSSLAIHYINGATKLGLIKMQWLEISSVLLAAYLTNFIILENILKIGDYLTQFYMLLLCMAMSIILCVLPACKLLFNPITDYIHIEDEGGR</sequence>